<accession>A0A2H4J8A2</accession>
<name>A0A2H4J8A2_9CAUD</name>
<reference evidence="1" key="1">
    <citation type="submission" date="2017-06" db="EMBL/GenBank/DDBJ databases">
        <title>Novel phages from South African skin metaviromes.</title>
        <authorList>
            <person name="van Zyl L.J."/>
            <person name="Abrahams Y."/>
            <person name="Stander E.A."/>
            <person name="Kirby B.M."/>
            <person name="Clavaud C."/>
            <person name="Farcet C."/>
            <person name="Breton L."/>
            <person name="Trindade M.I."/>
        </authorList>
    </citation>
    <scope>NUCLEOTIDE SEQUENCE</scope>
</reference>
<organism evidence="1">
    <name type="scientific">uncultured Caudovirales phage</name>
    <dbReference type="NCBI Taxonomy" id="2100421"/>
    <lineage>
        <taxon>Viruses</taxon>
        <taxon>Duplodnaviria</taxon>
        <taxon>Heunggongvirae</taxon>
        <taxon>Uroviricota</taxon>
        <taxon>Caudoviricetes</taxon>
        <taxon>Peduoviridae</taxon>
        <taxon>Maltschvirus</taxon>
        <taxon>Maltschvirus maltsch</taxon>
    </lineage>
</organism>
<protein>
    <recommendedName>
        <fullName evidence="2">Outer membrane protein beta-barrel</fullName>
    </recommendedName>
</protein>
<evidence type="ECO:0000313" key="1">
    <source>
        <dbReference type="EMBL" id="ASN69547.1"/>
    </source>
</evidence>
<gene>
    <name evidence="1" type="ORF">2F2_29</name>
</gene>
<dbReference type="SUPFAM" id="SSF56935">
    <property type="entry name" value="Porins"/>
    <property type="match status" value="1"/>
</dbReference>
<sequence>MKKLILMTALISVCTGTMANQPLTIQHGAPEPLGEPVQYKETTRYNPQSNFSKSYASFNLGYAGAKLGSDDLGGDSRFNGIDIGLSAVQDNLLIGFGYSYLDESDLDYSEIYSKFGYRLFNQNNNYGVASIGVGYAWMDAKDLPLKLEYFTIPVEFELGHYIQPNLAVYAALGYKWLSNTEAEACLGDVCASGSSSELDVDGVTYKAGLRLNF</sequence>
<evidence type="ECO:0008006" key="2">
    <source>
        <dbReference type="Google" id="ProtNLM"/>
    </source>
</evidence>
<proteinExistence type="predicted"/>
<dbReference type="EMBL" id="MF417892">
    <property type="protein sequence ID" value="ASN69547.1"/>
    <property type="molecule type" value="Genomic_DNA"/>
</dbReference>